<sequence>MKIFFHQSLNRCDVKRLFLSYQIISIDNLSLIISSSEWIDFIDVVVRHADSSNVPLEDIVAIAVNAKSIDDTGPTITANTMKKLTKLSHFFKLDDFTLYNVSEVFDIDAFYSYMKKNQWCTKCILEFDEQISDAFKNKLKTIVDEILETQQFNYKPPVINFIGLDSQKYENLRQIYFSH</sequence>
<organism evidence="1 2">
    <name type="scientific">Panagrolaimus davidi</name>
    <dbReference type="NCBI Taxonomy" id="227884"/>
    <lineage>
        <taxon>Eukaryota</taxon>
        <taxon>Metazoa</taxon>
        <taxon>Ecdysozoa</taxon>
        <taxon>Nematoda</taxon>
        <taxon>Chromadorea</taxon>
        <taxon>Rhabditida</taxon>
        <taxon>Tylenchina</taxon>
        <taxon>Panagrolaimomorpha</taxon>
        <taxon>Panagrolaimoidea</taxon>
        <taxon>Panagrolaimidae</taxon>
        <taxon>Panagrolaimus</taxon>
    </lineage>
</organism>
<evidence type="ECO:0000313" key="2">
    <source>
        <dbReference type="WBParaSite" id="PDA_v2.g14925.t1"/>
    </source>
</evidence>
<accession>A0A914PA37</accession>
<name>A0A914PA37_9BILA</name>
<reference evidence="2" key="1">
    <citation type="submission" date="2022-11" db="UniProtKB">
        <authorList>
            <consortium name="WormBaseParasite"/>
        </authorList>
    </citation>
    <scope>IDENTIFICATION</scope>
</reference>
<dbReference type="WBParaSite" id="PDA_v2.g14925.t1">
    <property type="protein sequence ID" value="PDA_v2.g14925.t1"/>
    <property type="gene ID" value="PDA_v2.g14925"/>
</dbReference>
<protein>
    <submittedName>
        <fullName evidence="2">Uncharacterized protein</fullName>
    </submittedName>
</protein>
<proteinExistence type="predicted"/>
<dbReference type="AlphaFoldDB" id="A0A914PA37"/>
<dbReference type="Proteomes" id="UP000887578">
    <property type="component" value="Unplaced"/>
</dbReference>
<evidence type="ECO:0000313" key="1">
    <source>
        <dbReference type="Proteomes" id="UP000887578"/>
    </source>
</evidence>
<keyword evidence="1" id="KW-1185">Reference proteome</keyword>